<accession>A0A1F7WLR9</accession>
<gene>
    <name evidence="3" type="ORF">A2008_11065</name>
</gene>
<dbReference type="STRING" id="1817813.A2008_11065"/>
<sequence>MKILVTGGAGFIGSHVVDRYIADGHSVDICDNLSTGKTANLNKSARFHQLDIRSSEAKSLILSEKYDAVNHHAAQISVVESTRNPINDAENNILGLLNILNAAVDSKSVKNFIFISSGGAVYGDKKDLPIPETELPMPLSPYAISKLAGEHYVRAICSGAGIDYTTLRYSNVFGPRQDPHGEAGVVAIFSKLMIAGKVPKIFGDGSAVRDYVYVKDVAEANRIALTKPAHMEVNVSTAEGTSVNRLFAIMAEIMGFDKKPEYLPKRPGELDRSIIDNALLNKTYNFRPHYSILEGLRETIHYFKMEFGN</sequence>
<dbReference type="Gene3D" id="3.90.25.10">
    <property type="entry name" value="UDP-galactose 4-epimerase, domain 1"/>
    <property type="match status" value="1"/>
</dbReference>
<dbReference type="PANTHER" id="PTHR43000">
    <property type="entry name" value="DTDP-D-GLUCOSE 4,6-DEHYDRATASE-RELATED"/>
    <property type="match status" value="1"/>
</dbReference>
<dbReference type="Pfam" id="PF01370">
    <property type="entry name" value="Epimerase"/>
    <property type="match status" value="1"/>
</dbReference>
<dbReference type="Gene3D" id="3.40.50.720">
    <property type="entry name" value="NAD(P)-binding Rossmann-like Domain"/>
    <property type="match status" value="1"/>
</dbReference>
<protein>
    <recommendedName>
        <fullName evidence="2">NAD-dependent epimerase/dehydratase domain-containing protein</fullName>
    </recommendedName>
</protein>
<dbReference type="SUPFAM" id="SSF51735">
    <property type="entry name" value="NAD(P)-binding Rossmann-fold domains"/>
    <property type="match status" value="1"/>
</dbReference>
<name>A0A1F7WLR9_9BACT</name>
<comment type="similarity">
    <text evidence="1">Belongs to the NAD(P)-dependent epimerase/dehydratase family.</text>
</comment>
<proteinExistence type="inferred from homology"/>
<evidence type="ECO:0000313" key="3">
    <source>
        <dbReference type="EMBL" id="OGM02955.1"/>
    </source>
</evidence>
<dbReference type="Proteomes" id="UP000178735">
    <property type="component" value="Unassembled WGS sequence"/>
</dbReference>
<evidence type="ECO:0000256" key="1">
    <source>
        <dbReference type="ARBA" id="ARBA00007637"/>
    </source>
</evidence>
<dbReference type="InterPro" id="IPR001509">
    <property type="entry name" value="Epimerase_deHydtase"/>
</dbReference>
<organism evidence="3 4">
    <name type="scientific">Candidatus Wallbacteria bacterium GWC2_49_35</name>
    <dbReference type="NCBI Taxonomy" id="1817813"/>
    <lineage>
        <taxon>Bacteria</taxon>
        <taxon>Candidatus Walliibacteriota</taxon>
    </lineage>
</organism>
<comment type="caution">
    <text evidence="3">The sequence shown here is derived from an EMBL/GenBank/DDBJ whole genome shotgun (WGS) entry which is preliminary data.</text>
</comment>
<feature type="domain" description="NAD-dependent epimerase/dehydratase" evidence="2">
    <location>
        <begin position="3"/>
        <end position="231"/>
    </location>
</feature>
<reference evidence="3 4" key="1">
    <citation type="journal article" date="2016" name="Nat. Commun.">
        <title>Thousands of microbial genomes shed light on interconnected biogeochemical processes in an aquifer system.</title>
        <authorList>
            <person name="Anantharaman K."/>
            <person name="Brown C.T."/>
            <person name="Hug L.A."/>
            <person name="Sharon I."/>
            <person name="Castelle C.J."/>
            <person name="Probst A.J."/>
            <person name="Thomas B.C."/>
            <person name="Singh A."/>
            <person name="Wilkins M.J."/>
            <person name="Karaoz U."/>
            <person name="Brodie E.L."/>
            <person name="Williams K.H."/>
            <person name="Hubbard S.S."/>
            <person name="Banfield J.F."/>
        </authorList>
    </citation>
    <scope>NUCLEOTIDE SEQUENCE [LARGE SCALE GENOMIC DNA]</scope>
</reference>
<dbReference type="InterPro" id="IPR036291">
    <property type="entry name" value="NAD(P)-bd_dom_sf"/>
</dbReference>
<evidence type="ECO:0000259" key="2">
    <source>
        <dbReference type="Pfam" id="PF01370"/>
    </source>
</evidence>
<evidence type="ECO:0000313" key="4">
    <source>
        <dbReference type="Proteomes" id="UP000178735"/>
    </source>
</evidence>
<dbReference type="AlphaFoldDB" id="A0A1F7WLR9"/>
<dbReference type="EMBL" id="MGFH01000193">
    <property type="protein sequence ID" value="OGM02955.1"/>
    <property type="molecule type" value="Genomic_DNA"/>
</dbReference>